<comment type="caution">
    <text evidence="1">The sequence shown here is derived from an EMBL/GenBank/DDBJ whole genome shotgun (WGS) entry which is preliminary data.</text>
</comment>
<accession>A0A4S4G9B0</accession>
<evidence type="ECO:0000313" key="1">
    <source>
        <dbReference type="EMBL" id="THG38996.1"/>
    </source>
</evidence>
<protein>
    <submittedName>
        <fullName evidence="1">Uncharacterized protein</fullName>
    </submittedName>
</protein>
<evidence type="ECO:0000313" key="2">
    <source>
        <dbReference type="Proteomes" id="UP000308978"/>
    </source>
</evidence>
<dbReference type="Proteomes" id="UP000308978">
    <property type="component" value="Unassembled WGS sequence"/>
</dbReference>
<organism evidence="1 2">
    <name type="scientific">Adlercreutzia caecimuris</name>
    <dbReference type="NCBI Taxonomy" id="671266"/>
    <lineage>
        <taxon>Bacteria</taxon>
        <taxon>Bacillati</taxon>
        <taxon>Actinomycetota</taxon>
        <taxon>Coriobacteriia</taxon>
        <taxon>Eggerthellales</taxon>
        <taxon>Eggerthellaceae</taxon>
        <taxon>Adlercreutzia</taxon>
    </lineage>
</organism>
<dbReference type="AlphaFoldDB" id="A0A4S4G9B0"/>
<name>A0A4S4G9B0_9ACTN</name>
<reference evidence="1 2" key="1">
    <citation type="submission" date="2019-04" db="EMBL/GenBank/DDBJ databases">
        <title>Microbes associate with the intestines of laboratory mice.</title>
        <authorList>
            <person name="Navarre W."/>
            <person name="Wong E."/>
            <person name="Huang K.C."/>
            <person name="Tropini C."/>
            <person name="Ng K."/>
            <person name="Yu B."/>
        </authorList>
    </citation>
    <scope>NUCLEOTIDE SEQUENCE [LARGE SCALE GENOMIC DNA]</scope>
    <source>
        <strain evidence="1 2">NM80_B27</strain>
    </source>
</reference>
<sequence>MIVFEGDVCFSKEALKAVNWCLYNFIEPVVDLMDIFHLDPNNGLEMQTEMGDYFPEYFIRENPRLCIDTLLDLASWTRDDFLHRMNVVHDYALFHILWHEISCWKEMGEEGETLLRNMLSYPEIDKVPQSEREYFDWMVEEGFDAIVDLLFRDTDFLSVEQISTWELTNSPIGQMMGVDIEYLAPLLPRDVREQIDSIYGDNEVYQILSAVQSVISNLEGKPALLEKKTEEEINAQIAMGLNMALSHNGLGVSQEIPFGYSPTGTGEVDFYVYESTFAPLPKAIGECKMWGRFQSSVDQLMGYMNEGIELGFTITINKTHDLKTVKKKQKAILKNYSIEVDDFKVIDIGESKFGGWLCLQKHPENDRYFVTNHFILNLYRPSRKKAASRRGKKKTCRNA</sequence>
<gene>
    <name evidence="1" type="ORF">E5986_01530</name>
</gene>
<dbReference type="EMBL" id="SSTJ01000001">
    <property type="protein sequence ID" value="THG38996.1"/>
    <property type="molecule type" value="Genomic_DNA"/>
</dbReference>
<dbReference type="RefSeq" id="WP_136432716.1">
    <property type="nucleotide sequence ID" value="NZ_SSTJ01000001.1"/>
</dbReference>
<proteinExistence type="predicted"/>